<evidence type="ECO:0000313" key="3">
    <source>
        <dbReference type="Proteomes" id="UP000749453"/>
    </source>
</evidence>
<comment type="caution">
    <text evidence="1">The sequence shown here is derived from an EMBL/GenBank/DDBJ whole genome shotgun (WGS) entry which is preliminary data.</text>
</comment>
<protein>
    <recommendedName>
        <fullName evidence="5">DUF2190 domain-containing protein</fullName>
    </recommendedName>
</protein>
<sequence length="134" mass="13656">MTAATQGRNTNRRDAQRVGHLINPGTQIWAGTMIALLTTNGNAVPAGTAGSGDAVGVAQNDGFGDGTVQADAWRGHAFHFANSAAADQITRADIGAKAFVVDDQTVAKTDNSAARKVAGKIIDVDAAGVWVLVG</sequence>
<dbReference type="RefSeq" id="WP_205404935.1">
    <property type="nucleotide sequence ID" value="NZ_JAFFTA010000017.1"/>
</dbReference>
<reference evidence="3" key="1">
    <citation type="submission" date="2021-01" db="EMBL/GenBank/DDBJ databases">
        <title>Stenotrophomonas maltophilia.</title>
        <authorList>
            <person name="Yu Y."/>
        </authorList>
    </citation>
    <scope>NUCLEOTIDE SEQUENCE [LARGE SCALE GENOMIC DNA]</scope>
    <source>
        <strain evidence="3">As-6</strain>
    </source>
</reference>
<dbReference type="Proteomes" id="UP000784064">
    <property type="component" value="Unassembled WGS sequence"/>
</dbReference>
<evidence type="ECO:0000313" key="2">
    <source>
        <dbReference type="EMBL" id="MBM9936542.1"/>
    </source>
</evidence>
<name>A0AAW4GIY9_9GAMM</name>
<evidence type="ECO:0000313" key="4">
    <source>
        <dbReference type="Proteomes" id="UP000784064"/>
    </source>
</evidence>
<evidence type="ECO:0000313" key="1">
    <source>
        <dbReference type="EMBL" id="MBM9913984.1"/>
    </source>
</evidence>
<dbReference type="Proteomes" id="UP000749453">
    <property type="component" value="Unassembled WGS sequence"/>
</dbReference>
<evidence type="ECO:0008006" key="5">
    <source>
        <dbReference type="Google" id="ProtNLM"/>
    </source>
</evidence>
<keyword evidence="3" id="KW-1185">Reference proteome</keyword>
<dbReference type="AlphaFoldDB" id="A0AAW4GIY9"/>
<dbReference type="EMBL" id="JAFFTB010000001">
    <property type="protein sequence ID" value="MBM9936542.1"/>
    <property type="molecule type" value="Genomic_DNA"/>
</dbReference>
<reference evidence="1" key="2">
    <citation type="submission" date="2021-01" db="EMBL/GenBank/DDBJ databases">
        <authorList>
            <person name="Yu Y."/>
        </authorList>
    </citation>
    <scope>NUCLEOTIDE SEQUENCE</scope>
    <source>
        <strain evidence="1">As-5</strain>
        <strain evidence="2">As-6</strain>
    </source>
</reference>
<organism evidence="1 4">
    <name type="scientific">Stenotrophomonas lactitubi</name>
    <dbReference type="NCBI Taxonomy" id="2045214"/>
    <lineage>
        <taxon>Bacteria</taxon>
        <taxon>Pseudomonadati</taxon>
        <taxon>Pseudomonadota</taxon>
        <taxon>Gammaproteobacteria</taxon>
        <taxon>Lysobacterales</taxon>
        <taxon>Lysobacteraceae</taxon>
        <taxon>Stenotrophomonas</taxon>
    </lineage>
</organism>
<accession>A0AAW4GIY9</accession>
<proteinExistence type="predicted"/>
<dbReference type="EMBL" id="JAFFTA010000017">
    <property type="protein sequence ID" value="MBM9913984.1"/>
    <property type="molecule type" value="Genomic_DNA"/>
</dbReference>
<gene>
    <name evidence="1" type="ORF">JJW18_10905</name>
    <name evidence="2" type="ORF">JJW19_00155</name>
</gene>